<dbReference type="EMBL" id="OU503040">
    <property type="protein sequence ID" value="CAI9762033.1"/>
    <property type="molecule type" value="Genomic_DNA"/>
</dbReference>
<dbReference type="PANTHER" id="PTHR33052">
    <property type="entry name" value="DUF4228 DOMAIN PROTEIN-RELATED"/>
    <property type="match status" value="1"/>
</dbReference>
<dbReference type="AlphaFoldDB" id="A0AAD1Z465"/>
<dbReference type="Pfam" id="PF14009">
    <property type="entry name" value="PADRE"/>
    <property type="match status" value="1"/>
</dbReference>
<evidence type="ECO:0000256" key="1">
    <source>
        <dbReference type="SAM" id="MobiDB-lite"/>
    </source>
</evidence>
<feature type="region of interest" description="Disordered" evidence="1">
    <location>
        <begin position="153"/>
        <end position="177"/>
    </location>
</feature>
<name>A0AAD1Z465_9LAMI</name>
<evidence type="ECO:0000313" key="2">
    <source>
        <dbReference type="EMBL" id="CAI9762033.1"/>
    </source>
</evidence>
<protein>
    <submittedName>
        <fullName evidence="2">Uncharacterized protein</fullName>
    </submittedName>
</protein>
<gene>
    <name evidence="2" type="ORF">FPE_LOCUS9463</name>
</gene>
<keyword evidence="3" id="KW-1185">Reference proteome</keyword>
<sequence length="189" mass="20474">MSGEHQFAGGNLGLTANAHGLPLFVDDAPQYTRLPCGLPLCGLFVPMWRLHSYVATTLIKYYLSYAKAEVSRRSSCCSEQRVSAVRDDEELQLGQIYFALPLNRLKRRMLAEDMAELAVKASSALTKSGCCDEKGGGYCPNILVFPDENGMKPSRKVAGGGQSGLRRGRSSGGCGRRGKITAKLITIPE</sequence>
<reference evidence="2" key="1">
    <citation type="submission" date="2023-05" db="EMBL/GenBank/DDBJ databases">
        <authorList>
            <person name="Huff M."/>
        </authorList>
    </citation>
    <scope>NUCLEOTIDE SEQUENCE</scope>
</reference>
<accession>A0AAD1Z465</accession>
<dbReference type="InterPro" id="IPR025322">
    <property type="entry name" value="PADRE_dom"/>
</dbReference>
<evidence type="ECO:0000313" key="3">
    <source>
        <dbReference type="Proteomes" id="UP000834106"/>
    </source>
</evidence>
<organism evidence="2 3">
    <name type="scientific">Fraxinus pennsylvanica</name>
    <dbReference type="NCBI Taxonomy" id="56036"/>
    <lineage>
        <taxon>Eukaryota</taxon>
        <taxon>Viridiplantae</taxon>
        <taxon>Streptophyta</taxon>
        <taxon>Embryophyta</taxon>
        <taxon>Tracheophyta</taxon>
        <taxon>Spermatophyta</taxon>
        <taxon>Magnoliopsida</taxon>
        <taxon>eudicotyledons</taxon>
        <taxon>Gunneridae</taxon>
        <taxon>Pentapetalae</taxon>
        <taxon>asterids</taxon>
        <taxon>lamiids</taxon>
        <taxon>Lamiales</taxon>
        <taxon>Oleaceae</taxon>
        <taxon>Oleeae</taxon>
        <taxon>Fraxinus</taxon>
    </lineage>
</organism>
<dbReference type="Proteomes" id="UP000834106">
    <property type="component" value="Chromosome 5"/>
</dbReference>
<proteinExistence type="predicted"/>